<dbReference type="InterPro" id="IPR000276">
    <property type="entry name" value="GPCR_Rhodpsn"/>
</dbReference>
<feature type="transmembrane region" description="Helical" evidence="9">
    <location>
        <begin position="20"/>
        <end position="39"/>
    </location>
</feature>
<feature type="transmembrane region" description="Helical" evidence="9">
    <location>
        <begin position="187"/>
        <end position="208"/>
    </location>
</feature>
<dbReference type="PANTHER" id="PTHR45695">
    <property type="entry name" value="LEUCOKININ RECEPTOR-RELATED"/>
    <property type="match status" value="1"/>
</dbReference>
<feature type="compositionally biased region" description="Acidic residues" evidence="8">
    <location>
        <begin position="436"/>
        <end position="455"/>
    </location>
</feature>
<evidence type="ECO:0000256" key="4">
    <source>
        <dbReference type="ARBA" id="ARBA00023040"/>
    </source>
</evidence>
<feature type="transmembrane region" description="Helical" evidence="9">
    <location>
        <begin position="51"/>
        <end position="72"/>
    </location>
</feature>
<comment type="subcellular location">
    <subcellularLocation>
        <location evidence="1">Membrane</location>
        <topology evidence="1">Multi-pass membrane protein</topology>
    </subcellularLocation>
</comment>
<dbReference type="GO" id="GO:0004930">
    <property type="term" value="F:G protein-coupled receptor activity"/>
    <property type="evidence" value="ECO:0007669"/>
    <property type="project" value="UniProtKB-KW"/>
</dbReference>
<evidence type="ECO:0000259" key="10">
    <source>
        <dbReference type="PROSITE" id="PS50262"/>
    </source>
</evidence>
<evidence type="ECO:0000256" key="1">
    <source>
        <dbReference type="ARBA" id="ARBA00004141"/>
    </source>
</evidence>
<organism evidence="11 12">
    <name type="scientific">Trichobilharzia regenti</name>
    <name type="common">Nasal bird schistosome</name>
    <dbReference type="NCBI Taxonomy" id="157069"/>
    <lineage>
        <taxon>Eukaryota</taxon>
        <taxon>Metazoa</taxon>
        <taxon>Spiralia</taxon>
        <taxon>Lophotrochozoa</taxon>
        <taxon>Platyhelminthes</taxon>
        <taxon>Trematoda</taxon>
        <taxon>Digenea</taxon>
        <taxon>Strigeidida</taxon>
        <taxon>Schistosomatoidea</taxon>
        <taxon>Schistosomatidae</taxon>
        <taxon>Trichobilharzia</taxon>
    </lineage>
</organism>
<accession>A0AA85IUQ4</accession>
<evidence type="ECO:0000256" key="8">
    <source>
        <dbReference type="SAM" id="MobiDB-lite"/>
    </source>
</evidence>
<dbReference type="GO" id="GO:0005886">
    <property type="term" value="C:plasma membrane"/>
    <property type="evidence" value="ECO:0007669"/>
    <property type="project" value="TreeGrafter"/>
</dbReference>
<dbReference type="Gene3D" id="1.20.1070.10">
    <property type="entry name" value="Rhodopsin 7-helix transmembrane proteins"/>
    <property type="match status" value="1"/>
</dbReference>
<protein>
    <recommendedName>
        <fullName evidence="10">G-protein coupled receptors family 1 profile domain-containing protein</fullName>
    </recommendedName>
</protein>
<sequence>MTKRSVTYTFLVNLSISDLLHILICAPFTLISDFLLIYWPFGETFCRLVNYLQGVVVFLCAFTHVIISIDRLTAIRCPIWRRRKLSVRNARMILGFIWLCAMIIPIPSLIVCRIVVDEDGLSHCQELWPEGNNIQANQSNISYSRNDQHFPSHMSTLHQGDYQRSALDTNPISLELIYNCLVMLLQYMLPLSVIIVTYSAIVYQVWVTTAPGEGNIQRDKKIRASKKKLIKMVIIVASLYAISQLPRHLIYIITVNKPDAFQRDTIIYTWLLCQLSAWSATCYNPIVYIWMSNTFRRGLFDLFKNLCPWIIRCKHHVHHKSKQCAAYHRNSHHHHHHHPHRHHCHHNHHHGSDCSQCYNNHPCPKHQQYFHSLQKTITHPYSSSSSNSKMKKFNQTQNDDSDEYSFNQTENIKMNITENTTIITAVNNTTIHTSYDEDDDDDDDEEEEEEEEQEVYQDGHVKQTRSLHDYDTDLTESDK</sequence>
<dbReference type="PRINTS" id="PR00237">
    <property type="entry name" value="GPCRRHODOPSN"/>
</dbReference>
<evidence type="ECO:0000256" key="9">
    <source>
        <dbReference type="SAM" id="Phobius"/>
    </source>
</evidence>
<proteinExistence type="predicted"/>
<reference evidence="12 13" key="2">
    <citation type="submission" date="2023-11" db="UniProtKB">
        <authorList>
            <consortium name="WormBaseParasite"/>
        </authorList>
    </citation>
    <scope>IDENTIFICATION</scope>
</reference>
<name>A0AA85IUQ4_TRIRE</name>
<keyword evidence="6" id="KW-0675">Receptor</keyword>
<feature type="region of interest" description="Disordered" evidence="8">
    <location>
        <begin position="378"/>
        <end position="404"/>
    </location>
</feature>
<dbReference type="SUPFAM" id="SSF81321">
    <property type="entry name" value="Family A G protein-coupled receptor-like"/>
    <property type="match status" value="1"/>
</dbReference>
<feature type="compositionally biased region" description="Basic and acidic residues" evidence="8">
    <location>
        <begin position="457"/>
        <end position="479"/>
    </location>
</feature>
<evidence type="ECO:0000313" key="12">
    <source>
        <dbReference type="WBParaSite" id="TREG1_121260.1"/>
    </source>
</evidence>
<dbReference type="AlphaFoldDB" id="A0AA85IUQ4"/>
<reference evidence="11" key="1">
    <citation type="submission" date="2022-06" db="EMBL/GenBank/DDBJ databases">
        <authorList>
            <person name="Berger JAMES D."/>
            <person name="Berger JAMES D."/>
        </authorList>
    </citation>
    <scope>NUCLEOTIDE SEQUENCE [LARGE SCALE GENOMIC DNA]</scope>
</reference>
<dbReference type="InterPro" id="IPR017452">
    <property type="entry name" value="GPCR_Rhodpsn_7TM"/>
</dbReference>
<evidence type="ECO:0000256" key="3">
    <source>
        <dbReference type="ARBA" id="ARBA00022989"/>
    </source>
</evidence>
<feature type="transmembrane region" description="Helical" evidence="9">
    <location>
        <begin position="266"/>
        <end position="290"/>
    </location>
</feature>
<feature type="compositionally biased region" description="Polar residues" evidence="8">
    <location>
        <begin position="393"/>
        <end position="404"/>
    </location>
</feature>
<keyword evidence="3 9" id="KW-1133">Transmembrane helix</keyword>
<dbReference type="WBParaSite" id="TREG1_121260.2">
    <property type="protein sequence ID" value="TREG1_121260.2"/>
    <property type="gene ID" value="TREG1_121260"/>
</dbReference>
<evidence type="ECO:0000256" key="7">
    <source>
        <dbReference type="ARBA" id="ARBA00023224"/>
    </source>
</evidence>
<evidence type="ECO:0000256" key="5">
    <source>
        <dbReference type="ARBA" id="ARBA00023136"/>
    </source>
</evidence>
<feature type="transmembrane region" description="Helical" evidence="9">
    <location>
        <begin position="229"/>
        <end position="246"/>
    </location>
</feature>
<evidence type="ECO:0000256" key="2">
    <source>
        <dbReference type="ARBA" id="ARBA00022692"/>
    </source>
</evidence>
<dbReference type="WBParaSite" id="TREG1_121260.1">
    <property type="protein sequence ID" value="TREG1_121260.1"/>
    <property type="gene ID" value="TREG1_121260"/>
</dbReference>
<evidence type="ECO:0000313" key="11">
    <source>
        <dbReference type="Proteomes" id="UP000050795"/>
    </source>
</evidence>
<keyword evidence="5 9" id="KW-0472">Membrane</keyword>
<dbReference type="PROSITE" id="PS50262">
    <property type="entry name" value="G_PROTEIN_RECEP_F1_2"/>
    <property type="match status" value="1"/>
</dbReference>
<keyword evidence="4" id="KW-0297">G-protein coupled receptor</keyword>
<evidence type="ECO:0000313" key="13">
    <source>
        <dbReference type="WBParaSite" id="TREG1_121260.2"/>
    </source>
</evidence>
<feature type="region of interest" description="Disordered" evidence="8">
    <location>
        <begin position="428"/>
        <end position="479"/>
    </location>
</feature>
<keyword evidence="7" id="KW-0807">Transducer</keyword>
<keyword evidence="11" id="KW-1185">Reference proteome</keyword>
<dbReference type="Proteomes" id="UP000050795">
    <property type="component" value="Unassembled WGS sequence"/>
</dbReference>
<feature type="domain" description="G-protein coupled receptors family 1 profile" evidence="10">
    <location>
        <begin position="1"/>
        <end position="288"/>
    </location>
</feature>
<dbReference type="Pfam" id="PF00001">
    <property type="entry name" value="7tm_1"/>
    <property type="match status" value="2"/>
</dbReference>
<feature type="transmembrane region" description="Helical" evidence="9">
    <location>
        <begin position="93"/>
        <end position="116"/>
    </location>
</feature>
<dbReference type="PANTHER" id="PTHR45695:SF9">
    <property type="entry name" value="LEUCOKININ RECEPTOR"/>
    <property type="match status" value="1"/>
</dbReference>
<keyword evidence="2 9" id="KW-0812">Transmembrane</keyword>
<evidence type="ECO:0000256" key="6">
    <source>
        <dbReference type="ARBA" id="ARBA00023170"/>
    </source>
</evidence>